<comment type="caution">
    <text evidence="2">The sequence shown here is derived from an EMBL/GenBank/DDBJ whole genome shotgun (WGS) entry which is preliminary data.</text>
</comment>
<gene>
    <name evidence="2" type="ORF">FWK35_00015500</name>
</gene>
<feature type="region of interest" description="Disordered" evidence="1">
    <location>
        <begin position="39"/>
        <end position="58"/>
    </location>
</feature>
<proteinExistence type="predicted"/>
<keyword evidence="3" id="KW-1185">Reference proteome</keyword>
<evidence type="ECO:0000313" key="2">
    <source>
        <dbReference type="EMBL" id="KAF0757974.1"/>
    </source>
</evidence>
<accession>A0A6G0YLL1</accession>
<reference evidence="2 3" key="1">
    <citation type="submission" date="2019-08" db="EMBL/GenBank/DDBJ databases">
        <title>Whole genome of Aphis craccivora.</title>
        <authorList>
            <person name="Voronova N.V."/>
            <person name="Shulinski R.S."/>
            <person name="Bandarenka Y.V."/>
            <person name="Zhorov D.G."/>
            <person name="Warner D."/>
        </authorList>
    </citation>
    <scope>NUCLEOTIDE SEQUENCE [LARGE SCALE GENOMIC DNA]</scope>
    <source>
        <strain evidence="2">180601</strain>
        <tissue evidence="2">Whole Body</tissue>
    </source>
</reference>
<dbReference type="AlphaFoldDB" id="A0A6G0YLL1"/>
<sequence length="58" mass="6218">MPLFIKSPVSDPRSSAESKELFNISPALDSTSSADFSMLDNSLVNEPGGEGRYSVTTH</sequence>
<evidence type="ECO:0000313" key="3">
    <source>
        <dbReference type="Proteomes" id="UP000478052"/>
    </source>
</evidence>
<dbReference type="EMBL" id="VUJU01003418">
    <property type="protein sequence ID" value="KAF0757974.1"/>
    <property type="molecule type" value="Genomic_DNA"/>
</dbReference>
<name>A0A6G0YLL1_APHCR</name>
<evidence type="ECO:0000256" key="1">
    <source>
        <dbReference type="SAM" id="MobiDB-lite"/>
    </source>
</evidence>
<protein>
    <submittedName>
        <fullName evidence="2">Uncharacterized protein</fullName>
    </submittedName>
</protein>
<organism evidence="2 3">
    <name type="scientific">Aphis craccivora</name>
    <name type="common">Cowpea aphid</name>
    <dbReference type="NCBI Taxonomy" id="307492"/>
    <lineage>
        <taxon>Eukaryota</taxon>
        <taxon>Metazoa</taxon>
        <taxon>Ecdysozoa</taxon>
        <taxon>Arthropoda</taxon>
        <taxon>Hexapoda</taxon>
        <taxon>Insecta</taxon>
        <taxon>Pterygota</taxon>
        <taxon>Neoptera</taxon>
        <taxon>Paraneoptera</taxon>
        <taxon>Hemiptera</taxon>
        <taxon>Sternorrhyncha</taxon>
        <taxon>Aphidomorpha</taxon>
        <taxon>Aphidoidea</taxon>
        <taxon>Aphididae</taxon>
        <taxon>Aphidini</taxon>
        <taxon>Aphis</taxon>
        <taxon>Aphis</taxon>
    </lineage>
</organism>
<dbReference type="Proteomes" id="UP000478052">
    <property type="component" value="Unassembled WGS sequence"/>
</dbReference>